<dbReference type="RefSeq" id="WP_315624222.1">
    <property type="nucleotide sequence ID" value="NZ_JAUHMF010000001.1"/>
</dbReference>
<feature type="domain" description="Phosphotyrosine protein phosphatase I" evidence="4">
    <location>
        <begin position="2"/>
        <end position="148"/>
    </location>
</feature>
<keyword evidence="6" id="KW-1185">Reference proteome</keyword>
<comment type="similarity">
    <text evidence="1">Belongs to the low molecular weight phosphotyrosine protein phosphatase family.</text>
</comment>
<dbReference type="InterPro" id="IPR050438">
    <property type="entry name" value="LMW_PTPase"/>
</dbReference>
<keyword evidence="3" id="KW-0904">Protein phosphatase</keyword>
<accession>A0ABU3NP40</accession>
<dbReference type="Pfam" id="PF01451">
    <property type="entry name" value="LMWPc"/>
    <property type="match status" value="1"/>
</dbReference>
<reference evidence="5 6" key="1">
    <citation type="submission" date="2023-07" db="EMBL/GenBank/DDBJ databases">
        <title>Novel species of Thermanaerothrix with wide hydrolytic capabilities.</title>
        <authorList>
            <person name="Zayulina K.S."/>
            <person name="Podosokorskaya O.A."/>
            <person name="Elcheninov A.G."/>
        </authorList>
    </citation>
    <scope>NUCLEOTIDE SEQUENCE [LARGE SCALE GENOMIC DNA]</scope>
    <source>
        <strain evidence="5 6">4228-RoL</strain>
    </source>
</reference>
<dbReference type="SMART" id="SM00226">
    <property type="entry name" value="LMWPc"/>
    <property type="match status" value="1"/>
</dbReference>
<dbReference type="PRINTS" id="PR00719">
    <property type="entry name" value="LMWPTPASE"/>
</dbReference>
<dbReference type="EMBL" id="JAUHMF010000001">
    <property type="protein sequence ID" value="MDT8897561.1"/>
    <property type="molecule type" value="Genomic_DNA"/>
</dbReference>
<evidence type="ECO:0000313" key="5">
    <source>
        <dbReference type="EMBL" id="MDT8897561.1"/>
    </source>
</evidence>
<proteinExistence type="inferred from homology"/>
<evidence type="ECO:0000256" key="1">
    <source>
        <dbReference type="ARBA" id="ARBA00011063"/>
    </source>
</evidence>
<protein>
    <recommendedName>
        <fullName evidence="4">Phosphotyrosine protein phosphatase I domain-containing protein</fullName>
    </recommendedName>
</protein>
<dbReference type="InterPro" id="IPR036196">
    <property type="entry name" value="Ptyr_pPase_sf"/>
</dbReference>
<dbReference type="Proteomes" id="UP001254165">
    <property type="component" value="Unassembled WGS sequence"/>
</dbReference>
<dbReference type="SUPFAM" id="SSF52788">
    <property type="entry name" value="Phosphotyrosine protein phosphatases I"/>
    <property type="match status" value="1"/>
</dbReference>
<dbReference type="Gene3D" id="3.40.50.2300">
    <property type="match status" value="1"/>
</dbReference>
<sequence length="162" mass="18529">MPTVLFVCTANRVRSPMAAELFRALLKQRRKDWREWRVESAGTWAMPGQPVVSEVQTVMARFGLDVSSHRSREVNGDILEQADLILVMEKNQREALRVEYPELAARVYLLTEMTGQTYDVPDPIGGSLADFEQASALIRRLLEEGWDRIVALSLQLSQERKR</sequence>
<evidence type="ECO:0000313" key="6">
    <source>
        <dbReference type="Proteomes" id="UP001254165"/>
    </source>
</evidence>
<gene>
    <name evidence="5" type="ORF">QYE77_04725</name>
</gene>
<dbReference type="PANTHER" id="PTHR11717">
    <property type="entry name" value="LOW MOLECULAR WEIGHT PROTEIN TYROSINE PHOSPHATASE"/>
    <property type="match status" value="1"/>
</dbReference>
<keyword evidence="2" id="KW-0378">Hydrolase</keyword>
<comment type="caution">
    <text evidence="5">The sequence shown here is derived from an EMBL/GenBank/DDBJ whole genome shotgun (WGS) entry which is preliminary data.</text>
</comment>
<evidence type="ECO:0000256" key="2">
    <source>
        <dbReference type="ARBA" id="ARBA00022801"/>
    </source>
</evidence>
<dbReference type="InterPro" id="IPR023485">
    <property type="entry name" value="Ptyr_pPase"/>
</dbReference>
<organism evidence="5 6">
    <name type="scientific">Thermanaerothrix solaris</name>
    <dbReference type="NCBI Taxonomy" id="3058434"/>
    <lineage>
        <taxon>Bacteria</taxon>
        <taxon>Bacillati</taxon>
        <taxon>Chloroflexota</taxon>
        <taxon>Anaerolineae</taxon>
        <taxon>Anaerolineales</taxon>
        <taxon>Anaerolineaceae</taxon>
        <taxon>Thermanaerothrix</taxon>
    </lineage>
</organism>
<dbReference type="PANTHER" id="PTHR11717:SF31">
    <property type="entry name" value="LOW MOLECULAR WEIGHT PROTEIN-TYROSINE-PHOSPHATASE ETP-RELATED"/>
    <property type="match status" value="1"/>
</dbReference>
<evidence type="ECO:0000256" key="3">
    <source>
        <dbReference type="ARBA" id="ARBA00022912"/>
    </source>
</evidence>
<evidence type="ECO:0000259" key="4">
    <source>
        <dbReference type="SMART" id="SM00226"/>
    </source>
</evidence>
<name>A0ABU3NP40_9CHLR</name>
<dbReference type="InterPro" id="IPR017867">
    <property type="entry name" value="Tyr_phospatase_low_mol_wt"/>
</dbReference>